<accession>A0A371ASZ7</accession>
<feature type="domain" description="Cell wall hydrolase SleB" evidence="3">
    <location>
        <begin position="286"/>
        <end position="379"/>
    </location>
</feature>
<evidence type="ECO:0000259" key="3">
    <source>
        <dbReference type="Pfam" id="PF07486"/>
    </source>
</evidence>
<evidence type="ECO:0000256" key="2">
    <source>
        <dbReference type="SAM" id="Coils"/>
    </source>
</evidence>
<feature type="domain" description="Peptidoglycan hydrolase PcsB coiled-coil" evidence="4">
    <location>
        <begin position="103"/>
        <end position="176"/>
    </location>
</feature>
<dbReference type="InterPro" id="IPR042047">
    <property type="entry name" value="SleB_dom1"/>
</dbReference>
<comment type="caution">
    <text evidence="5">The sequence shown here is derived from an EMBL/GenBank/DDBJ whole genome shotgun (WGS) entry which is preliminary data.</text>
</comment>
<keyword evidence="1" id="KW-0732">Signal</keyword>
<evidence type="ECO:0000313" key="6">
    <source>
        <dbReference type="Proteomes" id="UP000255036"/>
    </source>
</evidence>
<dbReference type="AlphaFoldDB" id="A0A371ASZ7"/>
<evidence type="ECO:0000313" key="5">
    <source>
        <dbReference type="EMBL" id="RDU22580.1"/>
    </source>
</evidence>
<dbReference type="Proteomes" id="UP000255036">
    <property type="component" value="Unassembled WGS sequence"/>
</dbReference>
<dbReference type="Gene3D" id="6.10.250.3150">
    <property type="match status" value="1"/>
</dbReference>
<dbReference type="Gene3D" id="1.10.10.2520">
    <property type="entry name" value="Cell wall hydrolase SleB, domain 1"/>
    <property type="match status" value="1"/>
</dbReference>
<sequence>MWMKQKKILRFCLLLLLLVFFLDIENVNATESVSKLENEKENIRTELENNKEQVDQLEEKKEGLEGYLEELNLQLTEISEKLSELESAISNKERQIDRTNEKIKEIKKQEKKQYEDMKKRIRFMYEQGSESYIDIIFNSDTFADALNHASYVKEISAYDRKMLEKYQNTKKEIEEKEKQLKQEQKELSELQEEAKKEQNHLAEIMQEITKDIIKFEDEISAFEKQARAYEDEIREKETQIEEVKKEQEQIKKAQAQQAQVGTGAPLSATDSELAFLAAIIQCEAEGESYEGQVAVGAVVLNRVRSNLFPNTIIGVIYQAGQFSPVASGRFAVALAKGANASCTSAAIDSLAGANPIGSALFFKRNDFVTQGQVIGNHVFH</sequence>
<dbReference type="InterPro" id="IPR057309">
    <property type="entry name" value="PcsB_CC"/>
</dbReference>
<dbReference type="Pfam" id="PF24568">
    <property type="entry name" value="CC_PcsB"/>
    <property type="match status" value="1"/>
</dbReference>
<keyword evidence="2" id="KW-0175">Coiled coil</keyword>
<evidence type="ECO:0000256" key="1">
    <source>
        <dbReference type="ARBA" id="ARBA00022729"/>
    </source>
</evidence>
<reference evidence="5 6" key="1">
    <citation type="submission" date="2018-07" db="EMBL/GenBank/DDBJ databases">
        <title>Anaerosacharophilus polymeroproducens gen. nov. sp. nov., an anaerobic bacterium isolated from salt field.</title>
        <authorList>
            <person name="Kim W."/>
            <person name="Yang S.-H."/>
            <person name="Oh J."/>
            <person name="Lee J.-H."/>
            <person name="Kwon K.K."/>
        </authorList>
    </citation>
    <scope>NUCLEOTIDE SEQUENCE [LARGE SCALE GENOMIC DNA]</scope>
    <source>
        <strain evidence="5 6">MCWD5</strain>
    </source>
</reference>
<dbReference type="GO" id="GO:0016787">
    <property type="term" value="F:hydrolase activity"/>
    <property type="evidence" value="ECO:0007669"/>
    <property type="project" value="InterPro"/>
</dbReference>
<dbReference type="EMBL" id="QRCT01000049">
    <property type="protein sequence ID" value="RDU22580.1"/>
    <property type="molecule type" value="Genomic_DNA"/>
</dbReference>
<feature type="coiled-coil region" evidence="2">
    <location>
        <begin position="26"/>
        <end position="127"/>
    </location>
</feature>
<evidence type="ECO:0000259" key="4">
    <source>
        <dbReference type="Pfam" id="PF24568"/>
    </source>
</evidence>
<keyword evidence="6" id="KW-1185">Reference proteome</keyword>
<proteinExistence type="predicted"/>
<protein>
    <submittedName>
        <fullName evidence="5">Uncharacterized protein</fullName>
    </submittedName>
</protein>
<dbReference type="Pfam" id="PF07486">
    <property type="entry name" value="Hydrolase_2"/>
    <property type="match status" value="1"/>
</dbReference>
<name>A0A371ASZ7_9FIRM</name>
<feature type="coiled-coil region" evidence="2">
    <location>
        <begin position="159"/>
        <end position="256"/>
    </location>
</feature>
<organism evidence="5 6">
    <name type="scientific">Anaerosacchariphilus polymeriproducens</name>
    <dbReference type="NCBI Taxonomy" id="1812858"/>
    <lineage>
        <taxon>Bacteria</taxon>
        <taxon>Bacillati</taxon>
        <taxon>Bacillota</taxon>
        <taxon>Clostridia</taxon>
        <taxon>Lachnospirales</taxon>
        <taxon>Lachnospiraceae</taxon>
        <taxon>Anaerosacchariphilus</taxon>
    </lineage>
</organism>
<gene>
    <name evidence="5" type="ORF">DWV06_14980</name>
</gene>
<dbReference type="InterPro" id="IPR011105">
    <property type="entry name" value="Cell_wall_hydrolase_SleB"/>
</dbReference>